<dbReference type="GeneID" id="10823550"/>
<comment type="subcellular location">
    <subcellularLocation>
        <location evidence="1">Cytoplasm</location>
    </subcellularLocation>
</comment>
<name>F7XKG7_METZD</name>
<dbReference type="PANTHER" id="PTHR31661:SF1">
    <property type="entry name" value="CDAN1-INTERACTING NUCLEASE 1"/>
    <property type="match status" value="1"/>
</dbReference>
<dbReference type="GO" id="GO:0005737">
    <property type="term" value="C:cytoplasm"/>
    <property type="evidence" value="ECO:0007669"/>
    <property type="project" value="UniProtKB-SubCell"/>
</dbReference>
<gene>
    <name evidence="3" type="ordered locus">Mzhil_1906</name>
</gene>
<dbReference type="Pfam" id="PF14811">
    <property type="entry name" value="TPD"/>
    <property type="match status" value="1"/>
</dbReference>
<dbReference type="OrthoDB" id="51604at2157"/>
<evidence type="ECO:0000256" key="1">
    <source>
        <dbReference type="ARBA" id="ARBA00004496"/>
    </source>
</evidence>
<organism evidence="3 4">
    <name type="scientific">Methanosalsum zhilinae (strain DSM 4017 / NBRC 107636 / OCM 62 / WeN5)</name>
    <name type="common">Methanohalophilus zhilinae</name>
    <dbReference type="NCBI Taxonomy" id="679901"/>
    <lineage>
        <taxon>Archaea</taxon>
        <taxon>Methanobacteriati</taxon>
        <taxon>Methanobacteriota</taxon>
        <taxon>Stenosarchaea group</taxon>
        <taxon>Methanomicrobia</taxon>
        <taxon>Methanosarcinales</taxon>
        <taxon>Methanosarcinaceae</taxon>
        <taxon>Methanosalsum</taxon>
    </lineage>
</organism>
<dbReference type="AlphaFoldDB" id="F7XKG7"/>
<keyword evidence="4" id="KW-1185">Reference proteome</keyword>
<accession>F7XKG7</accession>
<dbReference type="HOGENOM" id="CLU_076808_0_0_2"/>
<reference evidence="3 4" key="1">
    <citation type="submission" date="2010-07" db="EMBL/GenBank/DDBJ databases">
        <title>The complete genome of Methanosalsum zhilinae DSM 4017.</title>
        <authorList>
            <consortium name="US DOE Joint Genome Institute (JGI-PGF)"/>
            <person name="Lucas S."/>
            <person name="Copeland A."/>
            <person name="Lapidus A."/>
            <person name="Glavina del Rio T."/>
            <person name="Dalin E."/>
            <person name="Tice H."/>
            <person name="Bruce D."/>
            <person name="Goodwin L."/>
            <person name="Pitluck S."/>
            <person name="Kyrpides N."/>
            <person name="Mavromatis K."/>
            <person name="Ovchinnikova G."/>
            <person name="Daligault H."/>
            <person name="Detter J.C."/>
            <person name="Han C."/>
            <person name="Tapia R."/>
            <person name="Larimer F."/>
            <person name="Land M."/>
            <person name="Hauser L."/>
            <person name="Markowitz V."/>
            <person name="Cheng J.-F."/>
            <person name="Hugenholtz P."/>
            <person name="Woyke T."/>
            <person name="Wu D."/>
            <person name="Spring S."/>
            <person name="Schueler E."/>
            <person name="Brambilla E."/>
            <person name="Klenk H.-P."/>
            <person name="Eisen J.A."/>
        </authorList>
    </citation>
    <scope>NUCLEOTIDE SEQUENCE [LARGE SCALE GENOMIC DNA]</scope>
    <source>
        <strain evidence="4">DSM 4017 / NBRC 107636 / OCM 62 / WeN5</strain>
    </source>
</reference>
<dbReference type="InterPro" id="IPR029404">
    <property type="entry name" value="CDIN1"/>
</dbReference>
<dbReference type="PANTHER" id="PTHR31661">
    <property type="entry name" value="SIMILAR TO CDNA SEQUENCE BC052040"/>
    <property type="match status" value="1"/>
</dbReference>
<evidence type="ECO:0000313" key="3">
    <source>
        <dbReference type="EMBL" id="AEH61741.1"/>
    </source>
</evidence>
<evidence type="ECO:0000313" key="4">
    <source>
        <dbReference type="Proteomes" id="UP000006622"/>
    </source>
</evidence>
<dbReference type="KEGG" id="mzh:Mzhil_1906"/>
<sequence length="259" mass="30102">MDIETYNQIYTSLNSMEDVAYISSEYGEPAGVILTIFNQKIVSRVKRIHPCVNRKRRIHLMQWKAGKSILSIANKNHIPASLMASMILKEMGHPAKKILKDPQQISDRRLRNEIVNALDADCFFSPKAHRMHDFRGKAGESLLEKWLGIRKVQFLTEKDLKRKGTSKTPDFLLENALEIDGNLISWIESKALFGSDREHFGHHHRQLRHYQSRYGKGMVVYWYGFLESIDNGRYVVKDHSYFKEIEDDIEVFLDMGVDC</sequence>
<dbReference type="EMBL" id="CP002101">
    <property type="protein sequence ID" value="AEH61741.1"/>
    <property type="molecule type" value="Genomic_DNA"/>
</dbReference>
<proteinExistence type="predicted"/>
<dbReference type="STRING" id="679901.Mzhil_1906"/>
<dbReference type="Proteomes" id="UP000006622">
    <property type="component" value="Chromosome"/>
</dbReference>
<evidence type="ECO:0008006" key="5">
    <source>
        <dbReference type="Google" id="ProtNLM"/>
    </source>
</evidence>
<evidence type="ECO:0000256" key="2">
    <source>
        <dbReference type="ARBA" id="ARBA00022490"/>
    </source>
</evidence>
<dbReference type="RefSeq" id="WP_013899177.1">
    <property type="nucleotide sequence ID" value="NC_015676.1"/>
</dbReference>
<keyword evidence="2" id="KW-0963">Cytoplasm</keyword>
<protein>
    <recommendedName>
        <fullName evidence="5">TPD domain-containing protein</fullName>
    </recommendedName>
</protein>